<dbReference type="CDD" id="cd16896">
    <property type="entry name" value="LT_Slt70-like"/>
    <property type="match status" value="1"/>
</dbReference>
<sequence>MTRRQPRLPLIARAALLGATVLLCAGAGTARAQQMVRYTDADGVQHMRVEAAEGNKNGGKDGSSRKPRTIVYRYTDADGAVHFYAQTLDDPDKLMASSASLLNHPGSKEAVTPADPPFVRTMLAHRDARKYDSLLSEAAGEFGLDAALLKAVMTAESGFNAGAVSSKGAIGLMQIMPDTAERYGLQGDRRKSLHQKLVDPKINIRLAARYLRDLMTMFPQHVELAIASYNAGEGTVQKYGNKIPPYPETQGYVRLVSRFYELYRPPGTMRLAAGERSPASAPGTSSGQARLKVTLPPREPVTAND</sequence>
<evidence type="ECO:0000256" key="2">
    <source>
        <dbReference type="SAM" id="MobiDB-lite"/>
    </source>
</evidence>
<comment type="caution">
    <text evidence="5">The sequence shown here is derived from an EMBL/GenBank/DDBJ whole genome shotgun (WGS) entry which is preliminary data.</text>
</comment>
<dbReference type="InterPro" id="IPR000189">
    <property type="entry name" value="Transglyc_AS"/>
</dbReference>
<feature type="domain" description="Transglycosylase SLT" evidence="4">
    <location>
        <begin position="135"/>
        <end position="241"/>
    </location>
</feature>
<protein>
    <submittedName>
        <fullName evidence="5">Transglycosylase</fullName>
    </submittedName>
</protein>
<dbReference type="Proteomes" id="UP000006772">
    <property type="component" value="Unassembled WGS sequence"/>
</dbReference>
<evidence type="ECO:0000256" key="1">
    <source>
        <dbReference type="ARBA" id="ARBA00007734"/>
    </source>
</evidence>
<name>A0AAI9IAC5_9BURK</name>
<dbReference type="GO" id="GO:0016020">
    <property type="term" value="C:membrane"/>
    <property type="evidence" value="ECO:0007669"/>
    <property type="project" value="InterPro"/>
</dbReference>
<proteinExistence type="inferred from homology"/>
<evidence type="ECO:0000313" key="6">
    <source>
        <dbReference type="Proteomes" id="UP000006772"/>
    </source>
</evidence>
<dbReference type="EMBL" id="AEEC02000049">
    <property type="protein sequence ID" value="EOA02448.1"/>
    <property type="molecule type" value="Genomic_DNA"/>
</dbReference>
<reference evidence="5 6" key="1">
    <citation type="journal article" date="2013" name="Front. Microbiol.">
        <title>The genome of the endophytic bacterium H. frisingense GSF30(T) identifies diverse strategies in the Herbaspirillum genus to interact with plants.</title>
        <authorList>
            <person name="Straub D."/>
            <person name="Rothballer M."/>
            <person name="Hartmann A."/>
            <person name="Ludewig U."/>
        </authorList>
    </citation>
    <scope>NUCLEOTIDE SEQUENCE [LARGE SCALE GENOMIC DNA]</scope>
    <source>
        <strain evidence="5 6">GSF30</strain>
    </source>
</reference>
<organism evidence="5 6">
    <name type="scientific">Herbaspirillum frisingense GSF30</name>
    <dbReference type="NCBI Taxonomy" id="864073"/>
    <lineage>
        <taxon>Bacteria</taxon>
        <taxon>Pseudomonadati</taxon>
        <taxon>Pseudomonadota</taxon>
        <taxon>Betaproteobacteria</taxon>
        <taxon>Burkholderiales</taxon>
        <taxon>Oxalobacteraceae</taxon>
        <taxon>Herbaspirillum</taxon>
    </lineage>
</organism>
<dbReference type="AlphaFoldDB" id="A0AAI9IAC5"/>
<dbReference type="Gene3D" id="1.10.530.10">
    <property type="match status" value="1"/>
</dbReference>
<feature type="signal peptide" evidence="3">
    <location>
        <begin position="1"/>
        <end position="32"/>
    </location>
</feature>
<dbReference type="Pfam" id="PF01464">
    <property type="entry name" value="SLT"/>
    <property type="match status" value="1"/>
</dbReference>
<dbReference type="PANTHER" id="PTHR37423:SF2">
    <property type="entry name" value="MEMBRANE-BOUND LYTIC MUREIN TRANSGLYCOSYLASE C"/>
    <property type="match status" value="1"/>
</dbReference>
<dbReference type="InterPro" id="IPR023346">
    <property type="entry name" value="Lysozyme-like_dom_sf"/>
</dbReference>
<evidence type="ECO:0000313" key="5">
    <source>
        <dbReference type="EMBL" id="EOA02448.1"/>
    </source>
</evidence>
<dbReference type="SUPFAM" id="SSF53955">
    <property type="entry name" value="Lysozyme-like"/>
    <property type="match status" value="1"/>
</dbReference>
<evidence type="ECO:0000259" key="4">
    <source>
        <dbReference type="Pfam" id="PF01464"/>
    </source>
</evidence>
<dbReference type="GO" id="GO:0008933">
    <property type="term" value="F:peptidoglycan lytic transglycosylase activity"/>
    <property type="evidence" value="ECO:0007669"/>
    <property type="project" value="InterPro"/>
</dbReference>
<gene>
    <name evidence="5" type="ORF">HFRIS_022398</name>
</gene>
<dbReference type="PANTHER" id="PTHR37423">
    <property type="entry name" value="SOLUBLE LYTIC MUREIN TRANSGLYCOSYLASE-RELATED"/>
    <property type="match status" value="1"/>
</dbReference>
<feature type="region of interest" description="Disordered" evidence="2">
    <location>
        <begin position="271"/>
        <end position="305"/>
    </location>
</feature>
<dbReference type="PROSITE" id="PS00922">
    <property type="entry name" value="TRANSGLYCOSYLASE"/>
    <property type="match status" value="1"/>
</dbReference>
<dbReference type="RefSeq" id="WP_006465281.1">
    <property type="nucleotide sequence ID" value="NZ_AEEC02000049.1"/>
</dbReference>
<accession>A0AAI9IAC5</accession>
<evidence type="ECO:0000256" key="3">
    <source>
        <dbReference type="SAM" id="SignalP"/>
    </source>
</evidence>
<feature type="chain" id="PRO_5042574341" evidence="3">
    <location>
        <begin position="33"/>
        <end position="305"/>
    </location>
</feature>
<dbReference type="GO" id="GO:0000270">
    <property type="term" value="P:peptidoglycan metabolic process"/>
    <property type="evidence" value="ECO:0007669"/>
    <property type="project" value="InterPro"/>
</dbReference>
<dbReference type="InterPro" id="IPR008258">
    <property type="entry name" value="Transglycosylase_SLT_dom_1"/>
</dbReference>
<comment type="similarity">
    <text evidence="1">Belongs to the transglycosylase Slt family.</text>
</comment>
<keyword evidence="3" id="KW-0732">Signal</keyword>